<dbReference type="Pfam" id="PF07690">
    <property type="entry name" value="MFS_1"/>
    <property type="match status" value="2"/>
</dbReference>
<evidence type="ECO:0000256" key="3">
    <source>
        <dbReference type="ARBA" id="ARBA00022692"/>
    </source>
</evidence>
<dbReference type="PRINTS" id="PR01035">
    <property type="entry name" value="TCRTETA"/>
</dbReference>
<dbReference type="Gene3D" id="1.20.1250.20">
    <property type="entry name" value="MFS general substrate transporter like domains"/>
    <property type="match status" value="1"/>
</dbReference>
<feature type="domain" description="Major facilitator superfamily (MFS) profile" evidence="7">
    <location>
        <begin position="7"/>
        <end position="387"/>
    </location>
</feature>
<name>A0A1F7I8G5_9BACT</name>
<evidence type="ECO:0000256" key="5">
    <source>
        <dbReference type="ARBA" id="ARBA00023136"/>
    </source>
</evidence>
<keyword evidence="3 6" id="KW-0812">Transmembrane</keyword>
<dbReference type="PANTHER" id="PTHR24002">
    <property type="entry name" value="SOLUTE CARRIER FAMILY 22 MEMBER 18"/>
    <property type="match status" value="1"/>
</dbReference>
<keyword evidence="4 6" id="KW-1133">Transmembrane helix</keyword>
<dbReference type="STRING" id="1802056.A2954_02315"/>
<feature type="transmembrane region" description="Helical" evidence="6">
    <location>
        <begin position="44"/>
        <end position="61"/>
    </location>
</feature>
<feature type="transmembrane region" description="Helical" evidence="6">
    <location>
        <begin position="7"/>
        <end position="32"/>
    </location>
</feature>
<evidence type="ECO:0000256" key="1">
    <source>
        <dbReference type="ARBA" id="ARBA00004141"/>
    </source>
</evidence>
<dbReference type="InterPro" id="IPR011701">
    <property type="entry name" value="MFS"/>
</dbReference>
<reference evidence="8 9" key="1">
    <citation type="journal article" date="2016" name="Nat. Commun.">
        <title>Thousands of microbial genomes shed light on interconnected biogeochemical processes in an aquifer system.</title>
        <authorList>
            <person name="Anantharaman K."/>
            <person name="Brown C.T."/>
            <person name="Hug L.A."/>
            <person name="Sharon I."/>
            <person name="Castelle C.J."/>
            <person name="Probst A.J."/>
            <person name="Thomas B.C."/>
            <person name="Singh A."/>
            <person name="Wilkins M.J."/>
            <person name="Karaoz U."/>
            <person name="Brodie E.L."/>
            <person name="Williams K.H."/>
            <person name="Hubbard S.S."/>
            <person name="Banfield J.F."/>
        </authorList>
    </citation>
    <scope>NUCLEOTIDE SEQUENCE [LARGE SCALE GENOMIC DNA]</scope>
</reference>
<evidence type="ECO:0000313" key="9">
    <source>
        <dbReference type="Proteomes" id="UP000177698"/>
    </source>
</evidence>
<keyword evidence="5 6" id="KW-0472">Membrane</keyword>
<evidence type="ECO:0000256" key="6">
    <source>
        <dbReference type="SAM" id="Phobius"/>
    </source>
</evidence>
<proteinExistence type="inferred from homology"/>
<dbReference type="InterPro" id="IPR036259">
    <property type="entry name" value="MFS_trans_sf"/>
</dbReference>
<feature type="transmembrane region" description="Helical" evidence="6">
    <location>
        <begin position="363"/>
        <end position="383"/>
    </location>
</feature>
<feature type="transmembrane region" description="Helical" evidence="6">
    <location>
        <begin position="159"/>
        <end position="179"/>
    </location>
</feature>
<comment type="subcellular location">
    <subcellularLocation>
        <location evidence="1">Membrane</location>
        <topology evidence="1">Multi-pass membrane protein</topology>
    </subcellularLocation>
</comment>
<comment type="similarity">
    <text evidence="2">Belongs to the major facilitator superfamily. TCR/Tet family.</text>
</comment>
<dbReference type="PROSITE" id="PS00216">
    <property type="entry name" value="SUGAR_TRANSPORT_1"/>
    <property type="match status" value="1"/>
</dbReference>
<dbReference type="InterPro" id="IPR001958">
    <property type="entry name" value="Tet-R_TetA/multi-R_MdtG-like"/>
</dbReference>
<evidence type="ECO:0000256" key="4">
    <source>
        <dbReference type="ARBA" id="ARBA00022989"/>
    </source>
</evidence>
<dbReference type="Proteomes" id="UP000177698">
    <property type="component" value="Unassembled WGS sequence"/>
</dbReference>
<feature type="transmembrane region" description="Helical" evidence="6">
    <location>
        <begin position="213"/>
        <end position="233"/>
    </location>
</feature>
<dbReference type="PROSITE" id="PS50850">
    <property type="entry name" value="MFS"/>
    <property type="match status" value="1"/>
</dbReference>
<dbReference type="InterPro" id="IPR020846">
    <property type="entry name" value="MFS_dom"/>
</dbReference>
<evidence type="ECO:0000259" key="7">
    <source>
        <dbReference type="PROSITE" id="PS50850"/>
    </source>
</evidence>
<evidence type="ECO:0000313" key="8">
    <source>
        <dbReference type="EMBL" id="OGK39602.1"/>
    </source>
</evidence>
<feature type="transmembrane region" description="Helical" evidence="6">
    <location>
        <begin position="245"/>
        <end position="264"/>
    </location>
</feature>
<protein>
    <recommendedName>
        <fullName evidence="7">Major facilitator superfamily (MFS) profile domain-containing protein</fullName>
    </recommendedName>
</protein>
<dbReference type="GO" id="GO:0022857">
    <property type="term" value="F:transmembrane transporter activity"/>
    <property type="evidence" value="ECO:0007669"/>
    <property type="project" value="InterPro"/>
</dbReference>
<feature type="transmembrane region" description="Helical" evidence="6">
    <location>
        <begin position="98"/>
        <end position="118"/>
    </location>
</feature>
<dbReference type="EMBL" id="MGAG01000039">
    <property type="protein sequence ID" value="OGK39602.1"/>
    <property type="molecule type" value="Genomic_DNA"/>
</dbReference>
<organism evidence="8 9">
    <name type="scientific">Candidatus Roizmanbacteria bacterium RIFCSPLOWO2_01_FULL_37_12</name>
    <dbReference type="NCBI Taxonomy" id="1802056"/>
    <lineage>
        <taxon>Bacteria</taxon>
        <taxon>Candidatus Roizmaniibacteriota</taxon>
    </lineage>
</organism>
<feature type="transmembrane region" description="Helical" evidence="6">
    <location>
        <begin position="73"/>
        <end position="92"/>
    </location>
</feature>
<evidence type="ECO:0000256" key="2">
    <source>
        <dbReference type="ARBA" id="ARBA00007520"/>
    </source>
</evidence>
<dbReference type="AlphaFoldDB" id="A0A1F7I8G5"/>
<dbReference type="SUPFAM" id="SSF103473">
    <property type="entry name" value="MFS general substrate transporter"/>
    <property type="match status" value="1"/>
</dbReference>
<feature type="transmembrane region" description="Helical" evidence="6">
    <location>
        <begin position="276"/>
        <end position="294"/>
    </location>
</feature>
<comment type="caution">
    <text evidence="8">The sequence shown here is derived from an EMBL/GenBank/DDBJ whole genome shotgun (WGS) entry which is preliminary data.</text>
</comment>
<feature type="transmembrane region" description="Helical" evidence="6">
    <location>
        <begin position="130"/>
        <end position="153"/>
    </location>
</feature>
<dbReference type="InterPro" id="IPR005829">
    <property type="entry name" value="Sugar_transporter_CS"/>
</dbReference>
<gene>
    <name evidence="8" type="ORF">A2954_02315</name>
</gene>
<feature type="transmembrane region" description="Helical" evidence="6">
    <location>
        <begin position="300"/>
        <end position="322"/>
    </location>
</feature>
<accession>A0A1F7I8G5</accession>
<dbReference type="GO" id="GO:0016020">
    <property type="term" value="C:membrane"/>
    <property type="evidence" value="ECO:0007669"/>
    <property type="project" value="UniProtKB-SubCell"/>
</dbReference>
<dbReference type="PANTHER" id="PTHR24002:SF3">
    <property type="entry name" value="SOLUTE CARRIER FAMILY 22 MEMBER 18"/>
    <property type="match status" value="1"/>
</dbReference>
<sequence>MLRQNRNILIIALIAVVNALGYGIIIPVLYSYSMKYGLSDFQNGLLFSTFSAFQFISTPVIGRMSDKYGRRPLLIISLFGTALSFFIMAFAPNWIFLFIARALDGITAGNIPVASAVISDTTTQEQRAKGFGIIGASFGFGFIFGPAISALTVSYSASLPFIIAGTISLIAVVMTAIFLPETNKHIGEVKHSSLFNFKKLFHAVFDENVGPTLLITLLNAVSFSLMIFAYQPFSIKILHLSANQISLLFTMFGVVGLVTQLFLVHRLTALIGLKKLFSLATLIISLVFFAIFFLKSLLPFVFASIFLGFSNSIIQPLISTILSQETDAKSQGSILGLSASFMSIGQILGPVIGGIIATLAIPYPFLGASIFSLLAFFLSFSVLKKGVKKESAF</sequence>
<feature type="transmembrane region" description="Helical" evidence="6">
    <location>
        <begin position="334"/>
        <end position="357"/>
    </location>
</feature>